<gene>
    <name evidence="2" type="ORF">JI435_143860</name>
</gene>
<reference evidence="3" key="1">
    <citation type="journal article" date="2021" name="BMC Genomics">
        <title>Chromosome-level genome assembly and manually-curated proteome of model necrotroph Parastagonospora nodorum Sn15 reveals a genome-wide trove of candidate effector homologs, and redundancy of virulence-related functions within an accessory chromosome.</title>
        <authorList>
            <person name="Bertazzoni S."/>
            <person name="Jones D.A.B."/>
            <person name="Phan H.T."/>
            <person name="Tan K.-C."/>
            <person name="Hane J.K."/>
        </authorList>
    </citation>
    <scope>NUCLEOTIDE SEQUENCE [LARGE SCALE GENOMIC DNA]</scope>
    <source>
        <strain evidence="3">SN15 / ATCC MYA-4574 / FGSC 10173)</strain>
    </source>
</reference>
<sequence>MGPPKGSQARFVFPAREMTPDHTPEYTSGNLTPETSHTKLTELEKATATPDSTAYLQIGETTSSTADDERLLPRFFRLLDQSKALVNTHGPHTTYAGTNVFARAPIVRNETEQASIKDFATSLAAAQDCIESAQLDGAAREDLATFLRLSRTTSEVLEGILDSSDLDFETLGWGVYGLCAGYMVSTARREASPILAYKKRLHDALQKMPSINSTVRKNLDSVACCGGKIDVLAKANREIHICANLLLQQFRREEWRRVRWYHAVAVAKRWADHLDLWNEGS</sequence>
<accession>A0A7U2I162</accession>
<dbReference type="OrthoDB" id="3785918at2759"/>
<evidence type="ECO:0000256" key="1">
    <source>
        <dbReference type="SAM" id="MobiDB-lite"/>
    </source>
</evidence>
<feature type="compositionally biased region" description="Polar residues" evidence="1">
    <location>
        <begin position="25"/>
        <end position="34"/>
    </location>
</feature>
<dbReference type="RefSeq" id="XP_001804574.1">
    <property type="nucleotide sequence ID" value="XM_001804522.1"/>
</dbReference>
<dbReference type="OMA" id="LWETTIA"/>
<dbReference type="KEGG" id="pno:SNOG_14386"/>
<dbReference type="Proteomes" id="UP000663193">
    <property type="component" value="Chromosome 9"/>
</dbReference>
<keyword evidence="3" id="KW-1185">Reference proteome</keyword>
<proteinExistence type="predicted"/>
<dbReference type="AlphaFoldDB" id="A0A7U2I162"/>
<name>A0A7U2I162_PHANO</name>
<evidence type="ECO:0000313" key="3">
    <source>
        <dbReference type="Proteomes" id="UP000663193"/>
    </source>
</evidence>
<feature type="region of interest" description="Disordered" evidence="1">
    <location>
        <begin position="1"/>
        <end position="34"/>
    </location>
</feature>
<organism evidence="2 3">
    <name type="scientific">Phaeosphaeria nodorum (strain SN15 / ATCC MYA-4574 / FGSC 10173)</name>
    <name type="common">Glume blotch fungus</name>
    <name type="synonym">Parastagonospora nodorum</name>
    <dbReference type="NCBI Taxonomy" id="321614"/>
    <lineage>
        <taxon>Eukaryota</taxon>
        <taxon>Fungi</taxon>
        <taxon>Dikarya</taxon>
        <taxon>Ascomycota</taxon>
        <taxon>Pezizomycotina</taxon>
        <taxon>Dothideomycetes</taxon>
        <taxon>Pleosporomycetidae</taxon>
        <taxon>Pleosporales</taxon>
        <taxon>Pleosporineae</taxon>
        <taxon>Phaeosphaeriaceae</taxon>
        <taxon>Parastagonospora</taxon>
    </lineage>
</organism>
<dbReference type="EMBL" id="CP069031">
    <property type="protein sequence ID" value="QRC99480.1"/>
    <property type="molecule type" value="Genomic_DNA"/>
</dbReference>
<protein>
    <submittedName>
        <fullName evidence="2">Uncharacterized protein</fullName>
    </submittedName>
</protein>
<dbReference type="VEuPathDB" id="FungiDB:JI435_143860"/>
<evidence type="ECO:0000313" key="2">
    <source>
        <dbReference type="EMBL" id="QRC99480.1"/>
    </source>
</evidence>